<gene>
    <name evidence="2" type="ORF">METZ01_LOCUS14318</name>
    <name evidence="3" type="ORF">METZ01_LOCUS30405</name>
</gene>
<dbReference type="EMBL" id="UINC01000805">
    <property type="protein sequence ID" value="SUZ61464.1"/>
    <property type="molecule type" value="Genomic_DNA"/>
</dbReference>
<dbReference type="AlphaFoldDB" id="A0A381P4I0"/>
<evidence type="ECO:0000313" key="2">
    <source>
        <dbReference type="EMBL" id="SUZ61464.1"/>
    </source>
</evidence>
<sequence>MQHDYLSNEQKQRFFEDGFIVIKDVIPRPFIQTARRLIEGALPSDKRVLLVPRDLATHPDILRLFNDTLLKTILETDLGPFPEVISSQVAVTPAFDAMGGTPSPHVDGSWSGPIPESANDIETGRGRPLDPGPYFGENEDRRGSNDGQLWQDPDRTISLGSYSALVGVALNDQSVPGRGQFAVLKGMHEEVEAAFRFQRDAGGVIGPEGPGWPRIKVTESGRTYLNGLPESVRAHLQMKREHALPIDKWDWPELTPVLLNEGDAVIALHSCPHTPTPNHSGHPRMNIYFRIRRLREGNPHEGSRRLGHGVSDHLDRGYYGQFLDYPSTYDPWKTSVENLCDHWSEWQGMHEIVAAGSSTTS</sequence>
<protein>
    <recommendedName>
        <fullName evidence="4">Phytanoyl-CoA dioxygenase</fullName>
    </recommendedName>
</protein>
<dbReference type="EMBL" id="UINC01001321">
    <property type="protein sequence ID" value="SUZ77551.1"/>
    <property type="molecule type" value="Genomic_DNA"/>
</dbReference>
<proteinExistence type="predicted"/>
<evidence type="ECO:0008006" key="4">
    <source>
        <dbReference type="Google" id="ProtNLM"/>
    </source>
</evidence>
<organism evidence="2">
    <name type="scientific">marine metagenome</name>
    <dbReference type="NCBI Taxonomy" id="408172"/>
    <lineage>
        <taxon>unclassified sequences</taxon>
        <taxon>metagenomes</taxon>
        <taxon>ecological metagenomes</taxon>
    </lineage>
</organism>
<evidence type="ECO:0000256" key="1">
    <source>
        <dbReference type="SAM" id="MobiDB-lite"/>
    </source>
</evidence>
<reference evidence="2" key="1">
    <citation type="submission" date="2018-05" db="EMBL/GenBank/DDBJ databases">
        <authorList>
            <person name="Lanie J.A."/>
            <person name="Ng W.-L."/>
            <person name="Kazmierczak K.M."/>
            <person name="Andrzejewski T.M."/>
            <person name="Davidsen T.M."/>
            <person name="Wayne K.J."/>
            <person name="Tettelin H."/>
            <person name="Glass J.I."/>
            <person name="Rusch D."/>
            <person name="Podicherti R."/>
            <person name="Tsui H.-C.T."/>
            <person name="Winkler M.E."/>
        </authorList>
    </citation>
    <scope>NUCLEOTIDE SEQUENCE</scope>
</reference>
<dbReference type="Gene3D" id="2.60.120.620">
    <property type="entry name" value="q2cbj1_9rhob like domain"/>
    <property type="match status" value="1"/>
</dbReference>
<accession>A0A381P4I0</accession>
<name>A0A381P4I0_9ZZZZ</name>
<evidence type="ECO:0000313" key="3">
    <source>
        <dbReference type="EMBL" id="SUZ77551.1"/>
    </source>
</evidence>
<feature type="region of interest" description="Disordered" evidence="1">
    <location>
        <begin position="132"/>
        <end position="152"/>
    </location>
</feature>
<dbReference type="SUPFAM" id="SSF51197">
    <property type="entry name" value="Clavaminate synthase-like"/>
    <property type="match status" value="1"/>
</dbReference>